<dbReference type="GeneID" id="77675127"/>
<dbReference type="RefSeq" id="XP_052905635.1">
    <property type="nucleotide sequence ID" value="XM_053047810.1"/>
</dbReference>
<dbReference type="OrthoDB" id="10381799at2759"/>
<dbReference type="HOGENOM" id="CLU_047738_0_0_1"/>
<keyword evidence="2" id="KW-1133">Transmembrane helix</keyword>
<dbReference type="AlphaFoldDB" id="A0A086J4L2"/>
<gene>
    <name evidence="3" type="ORF">NESG_00154</name>
</gene>
<feature type="region of interest" description="Disordered" evidence="1">
    <location>
        <begin position="36"/>
        <end position="79"/>
    </location>
</feature>
<reference evidence="3 4" key="1">
    <citation type="journal article" date="2014" name="Genome Announc.">
        <title>Genome Sequence of the Microsporidian Species Nematocida sp1 Strain ERTm6 (ATCC PRA-372).</title>
        <authorList>
            <person name="Bakowski M.A."/>
            <person name="Priest M."/>
            <person name="Young S."/>
            <person name="Cuomo C.A."/>
            <person name="Troemel E.R."/>
        </authorList>
    </citation>
    <scope>NUCLEOTIDE SEQUENCE [LARGE SCALE GENOMIC DNA]</scope>
    <source>
        <strain evidence="3 4">ERTm6</strain>
    </source>
</reference>
<keyword evidence="2" id="KW-0812">Transmembrane</keyword>
<dbReference type="EMBL" id="AKIJ01000001">
    <property type="protein sequence ID" value="KFG27080.1"/>
    <property type="molecule type" value="Genomic_DNA"/>
</dbReference>
<protein>
    <submittedName>
        <fullName evidence="3">Uncharacterized protein</fullName>
    </submittedName>
</protein>
<organism evidence="3 4">
    <name type="scientific">Nematocida ausubeli (strain ATCC PRA-371 / ERTm2)</name>
    <name type="common">Nematode killer fungus</name>
    <dbReference type="NCBI Taxonomy" id="1913371"/>
    <lineage>
        <taxon>Eukaryota</taxon>
        <taxon>Fungi</taxon>
        <taxon>Fungi incertae sedis</taxon>
        <taxon>Microsporidia</taxon>
        <taxon>Nematocida</taxon>
    </lineage>
</organism>
<feature type="compositionally biased region" description="Basic and acidic residues" evidence="1">
    <location>
        <begin position="65"/>
        <end position="77"/>
    </location>
</feature>
<name>A0A086J4L2_NEMA1</name>
<proteinExistence type="predicted"/>
<evidence type="ECO:0000256" key="1">
    <source>
        <dbReference type="SAM" id="MobiDB-lite"/>
    </source>
</evidence>
<sequence length="395" mass="45122">MASTKKSSKESIKEYVIIAAGVLLILSMVLYTCVSTSPNRDKSQEGTLGVTSEPETSSTDPENSAVHENKEPDDGGSKEAGAVIPVEQLDDIIGAEHTSTSLDMYAQDEYSNSSTKEGKKEMSDDMYKAKHAVIVAEKEHSEQVDILNELDNAADCAHKTFLRNEDKLKDAKVQCDNYINTYKQTHEKIMALKKEVTACYKNSNSITRIPEGEDTEYDTEMEEIDRLYARANQINECQKIKENIYNGALTYMGELKQNMKRSRKNALEYYLHKKEVEEKLIYSIQCFSDLFTTIYARDKLLYSVRKKEALYNNIENEGRAKHLKNIIELHEKIAHNVNDGINIIIDMHMAQKDVIYATKQVYSAYKTYDAAACKYEQQQKLRRYDSSVSQHQPEF</sequence>
<comment type="caution">
    <text evidence="3">The sequence shown here is derived from an EMBL/GenBank/DDBJ whole genome shotgun (WGS) entry which is preliminary data.</text>
</comment>
<keyword evidence="4" id="KW-1185">Reference proteome</keyword>
<evidence type="ECO:0000313" key="3">
    <source>
        <dbReference type="EMBL" id="KFG27080.1"/>
    </source>
</evidence>
<evidence type="ECO:0000256" key="2">
    <source>
        <dbReference type="SAM" id="Phobius"/>
    </source>
</evidence>
<accession>A0A086J4L2</accession>
<keyword evidence="2" id="KW-0472">Membrane</keyword>
<feature type="compositionally biased region" description="Polar residues" evidence="1">
    <location>
        <begin position="45"/>
        <end position="62"/>
    </location>
</feature>
<feature type="transmembrane region" description="Helical" evidence="2">
    <location>
        <begin position="12"/>
        <end position="31"/>
    </location>
</feature>
<evidence type="ECO:0000313" key="4">
    <source>
        <dbReference type="Proteomes" id="UP000054524"/>
    </source>
</evidence>
<dbReference type="Proteomes" id="UP000054524">
    <property type="component" value="Unassembled WGS sequence"/>
</dbReference>